<evidence type="ECO:0000256" key="7">
    <source>
        <dbReference type="ARBA" id="ARBA00022989"/>
    </source>
</evidence>
<evidence type="ECO:0000256" key="6">
    <source>
        <dbReference type="ARBA" id="ARBA00022968"/>
    </source>
</evidence>
<dbReference type="SUPFAM" id="SSF82093">
    <property type="entry name" value="Heme chaperone CcmE"/>
    <property type="match status" value="1"/>
</dbReference>
<accession>A0ABP7W905</accession>
<dbReference type="PANTHER" id="PTHR34128:SF2">
    <property type="entry name" value="CYTOCHROME C-TYPE BIOGENESIS PROTEIN CCME HOMOLOG, MITOCHONDRIAL"/>
    <property type="match status" value="1"/>
</dbReference>
<keyword evidence="2 10" id="KW-0349">Heme</keyword>
<keyword evidence="10" id="KW-1003">Cell membrane</keyword>
<keyword evidence="9 10" id="KW-0472">Membrane</keyword>
<evidence type="ECO:0000256" key="10">
    <source>
        <dbReference type="HAMAP-Rule" id="MF_01959"/>
    </source>
</evidence>
<feature type="region of interest" description="Disordered" evidence="11">
    <location>
        <begin position="130"/>
        <end position="155"/>
    </location>
</feature>
<keyword evidence="6 10" id="KW-0735">Signal-anchor</keyword>
<keyword evidence="3 10" id="KW-0812">Transmembrane</keyword>
<dbReference type="NCBIfam" id="NF009731">
    <property type="entry name" value="PRK13254.1-5"/>
    <property type="match status" value="1"/>
</dbReference>
<dbReference type="Gene3D" id="2.40.50.140">
    <property type="entry name" value="Nucleic acid-binding proteins"/>
    <property type="match status" value="1"/>
</dbReference>
<evidence type="ECO:0000256" key="1">
    <source>
        <dbReference type="ARBA" id="ARBA00004370"/>
    </source>
</evidence>
<dbReference type="NCBIfam" id="NF009729">
    <property type="entry name" value="PRK13254.1-3"/>
    <property type="match status" value="1"/>
</dbReference>
<evidence type="ECO:0000313" key="12">
    <source>
        <dbReference type="EMBL" id="GAA4083888.1"/>
    </source>
</evidence>
<comment type="subcellular location">
    <subcellularLocation>
        <location evidence="10">Cell membrane</location>
        <topology evidence="10">Single-pass type II membrane protein</topology>
    </subcellularLocation>
    <subcellularLocation>
        <location evidence="1">Membrane</location>
    </subcellularLocation>
</comment>
<dbReference type="Pfam" id="PF03100">
    <property type="entry name" value="CcmE"/>
    <property type="match status" value="1"/>
</dbReference>
<evidence type="ECO:0000256" key="2">
    <source>
        <dbReference type="ARBA" id="ARBA00022617"/>
    </source>
</evidence>
<sequence>MAMHPQRKQRLMIIIFILLAASLAAGLLGYALKENINLFYPPAEIAAGKAPVGKSIRAGGMVKEGSIQRATDSLKIRFVVTDYSAEVTVEYEGILPDLFAEGEGVVVSGQLAEDGDFYASEVLAKHDETYMPPEVSDALKNSAAQRAELEKKDTP</sequence>
<keyword evidence="7 10" id="KW-1133">Transmembrane helix</keyword>
<dbReference type="NCBIfam" id="NF009727">
    <property type="entry name" value="PRK13254.1-1"/>
    <property type="match status" value="1"/>
</dbReference>
<dbReference type="HAMAP" id="MF_01959">
    <property type="entry name" value="CcmE"/>
    <property type="match status" value="1"/>
</dbReference>
<keyword evidence="8 10" id="KW-0408">Iron</keyword>
<feature type="topological domain" description="Extracellular" evidence="10">
    <location>
        <begin position="32"/>
        <end position="155"/>
    </location>
</feature>
<evidence type="ECO:0000256" key="9">
    <source>
        <dbReference type="ARBA" id="ARBA00023136"/>
    </source>
</evidence>
<comment type="similarity">
    <text evidence="10">Belongs to the CcmE/CycJ family.</text>
</comment>
<keyword evidence="4 10" id="KW-0479">Metal-binding</keyword>
<comment type="function">
    <text evidence="10">Heme chaperone required for the biogenesis of c-type cytochromes. Transiently binds heme delivered by CcmC and transfers the heme to apo-cytochromes in a process facilitated by CcmF and CcmH.</text>
</comment>
<evidence type="ECO:0000313" key="13">
    <source>
        <dbReference type="Proteomes" id="UP001500392"/>
    </source>
</evidence>
<evidence type="ECO:0000256" key="11">
    <source>
        <dbReference type="SAM" id="MobiDB-lite"/>
    </source>
</evidence>
<evidence type="ECO:0000256" key="5">
    <source>
        <dbReference type="ARBA" id="ARBA00022748"/>
    </source>
</evidence>
<evidence type="ECO:0000256" key="4">
    <source>
        <dbReference type="ARBA" id="ARBA00022723"/>
    </source>
</evidence>
<dbReference type="PANTHER" id="PTHR34128">
    <property type="entry name" value="CYTOCHROME C-TYPE BIOGENESIS PROTEIN CCME HOMOLOG, MITOCHONDRIAL"/>
    <property type="match status" value="1"/>
</dbReference>
<keyword evidence="5 10" id="KW-0201">Cytochrome c-type biogenesis</keyword>
<feature type="topological domain" description="Cytoplasmic" evidence="10">
    <location>
        <begin position="1"/>
        <end position="10"/>
    </location>
</feature>
<dbReference type="InterPro" id="IPR012340">
    <property type="entry name" value="NA-bd_OB-fold"/>
</dbReference>
<dbReference type="InterPro" id="IPR004329">
    <property type="entry name" value="CcmE"/>
</dbReference>
<reference evidence="13" key="1">
    <citation type="journal article" date="2019" name="Int. J. Syst. Evol. Microbiol.">
        <title>The Global Catalogue of Microorganisms (GCM) 10K type strain sequencing project: providing services to taxonomists for standard genome sequencing and annotation.</title>
        <authorList>
            <consortium name="The Broad Institute Genomics Platform"/>
            <consortium name="The Broad Institute Genome Sequencing Center for Infectious Disease"/>
            <person name="Wu L."/>
            <person name="Ma J."/>
        </authorList>
    </citation>
    <scope>NUCLEOTIDE SEQUENCE [LARGE SCALE GENOMIC DNA]</scope>
    <source>
        <strain evidence="13">JCM 17304</strain>
    </source>
</reference>
<evidence type="ECO:0000256" key="3">
    <source>
        <dbReference type="ARBA" id="ARBA00022692"/>
    </source>
</evidence>
<dbReference type="EMBL" id="BAABDM010000001">
    <property type="protein sequence ID" value="GAA4083888.1"/>
    <property type="molecule type" value="Genomic_DNA"/>
</dbReference>
<feature type="binding site" description="covalent" evidence="10">
    <location>
        <position position="126"/>
    </location>
    <ligand>
        <name>heme</name>
        <dbReference type="ChEBI" id="CHEBI:30413"/>
    </ligand>
</feature>
<keyword evidence="13" id="KW-1185">Reference proteome</keyword>
<organism evidence="12 13">
    <name type="scientific">Zhongshania borealis</name>
    <dbReference type="NCBI Taxonomy" id="889488"/>
    <lineage>
        <taxon>Bacteria</taxon>
        <taxon>Pseudomonadati</taxon>
        <taxon>Pseudomonadota</taxon>
        <taxon>Gammaproteobacteria</taxon>
        <taxon>Cellvibrionales</taxon>
        <taxon>Spongiibacteraceae</taxon>
        <taxon>Zhongshania</taxon>
    </lineage>
</organism>
<comment type="caution">
    <text evidence="12">The sequence shown here is derived from an EMBL/GenBank/DDBJ whole genome shotgun (WGS) entry which is preliminary data.</text>
</comment>
<name>A0ABP7W905_9GAMM</name>
<gene>
    <name evidence="10 12" type="primary">ccmE</name>
    <name evidence="10" type="synonym">cycJ</name>
    <name evidence="12" type="ORF">GCM10022414_03260</name>
</gene>
<evidence type="ECO:0000256" key="8">
    <source>
        <dbReference type="ARBA" id="ARBA00023004"/>
    </source>
</evidence>
<feature type="binding site" description="axial binding residue" evidence="10">
    <location>
        <position position="130"/>
    </location>
    <ligand>
        <name>heme</name>
        <dbReference type="ChEBI" id="CHEBI:30413"/>
    </ligand>
    <ligandPart>
        <name>Fe</name>
        <dbReference type="ChEBI" id="CHEBI:18248"/>
    </ligandPart>
</feature>
<protein>
    <recommendedName>
        <fullName evidence="10">Cytochrome c-type biogenesis protein CcmE</fullName>
    </recommendedName>
    <alternativeName>
        <fullName evidence="10">Cytochrome c maturation protein E</fullName>
    </alternativeName>
    <alternativeName>
        <fullName evidence="10">Heme chaperone CcmE</fullName>
    </alternativeName>
</protein>
<dbReference type="Proteomes" id="UP001500392">
    <property type="component" value="Unassembled WGS sequence"/>
</dbReference>
<dbReference type="InterPro" id="IPR036127">
    <property type="entry name" value="CcmE-like_sf"/>
</dbReference>
<proteinExistence type="inferred from homology"/>